<dbReference type="InterPro" id="IPR037167">
    <property type="entry name" value="Peptidase_S11_C_sf"/>
</dbReference>
<dbReference type="GO" id="GO:0009252">
    <property type="term" value="P:peptidoglycan biosynthetic process"/>
    <property type="evidence" value="ECO:0007669"/>
    <property type="project" value="UniProtKB-KW"/>
</dbReference>
<dbReference type="GO" id="GO:0006508">
    <property type="term" value="P:proteolysis"/>
    <property type="evidence" value="ECO:0007669"/>
    <property type="project" value="UniProtKB-KW"/>
</dbReference>
<proteinExistence type="inferred from homology"/>
<evidence type="ECO:0000256" key="13">
    <source>
        <dbReference type="PIRSR" id="PIRSR618044-1"/>
    </source>
</evidence>
<name>A0A9D2J9X8_9FIRM</name>
<evidence type="ECO:0000256" key="12">
    <source>
        <dbReference type="ARBA" id="ARBA00034000"/>
    </source>
</evidence>
<keyword evidence="9" id="KW-0133">Cell shape</keyword>
<evidence type="ECO:0000256" key="14">
    <source>
        <dbReference type="PIRSR" id="PIRSR618044-2"/>
    </source>
</evidence>
<dbReference type="Gene3D" id="2.60.410.10">
    <property type="entry name" value="D-Ala-D-Ala carboxypeptidase, C-terminal domain"/>
    <property type="match status" value="1"/>
</dbReference>
<feature type="active site" description="Proton acceptor" evidence="13">
    <location>
        <position position="85"/>
    </location>
</feature>
<feature type="active site" evidence="13">
    <location>
        <position position="142"/>
    </location>
</feature>
<dbReference type="SUPFAM" id="SSF56601">
    <property type="entry name" value="beta-lactamase/transpeptidase-like"/>
    <property type="match status" value="1"/>
</dbReference>
<dbReference type="PRINTS" id="PR00725">
    <property type="entry name" value="DADACBPTASE1"/>
</dbReference>
<evidence type="ECO:0000256" key="9">
    <source>
        <dbReference type="ARBA" id="ARBA00022960"/>
    </source>
</evidence>
<evidence type="ECO:0000256" key="10">
    <source>
        <dbReference type="ARBA" id="ARBA00022984"/>
    </source>
</evidence>
<evidence type="ECO:0000256" key="2">
    <source>
        <dbReference type="ARBA" id="ARBA00004752"/>
    </source>
</evidence>
<evidence type="ECO:0000256" key="15">
    <source>
        <dbReference type="RuleBase" id="RU004016"/>
    </source>
</evidence>
<dbReference type="EMBL" id="DXBP01000003">
    <property type="protein sequence ID" value="HIZ41034.1"/>
    <property type="molecule type" value="Genomic_DNA"/>
</dbReference>
<comment type="similarity">
    <text evidence="3 15">Belongs to the peptidase S11 family.</text>
</comment>
<gene>
    <name evidence="18" type="ORF">H9811_00560</name>
</gene>
<comment type="function">
    <text evidence="1">Removes C-terminal D-alanyl residues from sugar-peptide cell wall precursors.</text>
</comment>
<dbReference type="PANTHER" id="PTHR21581">
    <property type="entry name" value="D-ALANYL-D-ALANINE CARBOXYPEPTIDASE"/>
    <property type="match status" value="1"/>
</dbReference>
<keyword evidence="10" id="KW-0573">Peptidoglycan synthesis</keyword>
<protein>
    <recommendedName>
        <fullName evidence="4">serine-type D-Ala-D-Ala carboxypeptidase</fullName>
        <ecNumber evidence="4">3.4.16.4</ecNumber>
    </recommendedName>
</protein>
<evidence type="ECO:0000256" key="8">
    <source>
        <dbReference type="ARBA" id="ARBA00022801"/>
    </source>
</evidence>
<evidence type="ECO:0000256" key="4">
    <source>
        <dbReference type="ARBA" id="ARBA00012448"/>
    </source>
</evidence>
<dbReference type="SMART" id="SM00936">
    <property type="entry name" value="PBP5_C"/>
    <property type="match status" value="1"/>
</dbReference>
<dbReference type="AlphaFoldDB" id="A0A9D2J9X8"/>
<dbReference type="InterPro" id="IPR015956">
    <property type="entry name" value="Peniciliin-bd_prot_C_sf"/>
</dbReference>
<organism evidence="18 19">
    <name type="scientific">Candidatus Gemmiger excrementigallinarum</name>
    <dbReference type="NCBI Taxonomy" id="2838609"/>
    <lineage>
        <taxon>Bacteria</taxon>
        <taxon>Bacillati</taxon>
        <taxon>Bacillota</taxon>
        <taxon>Clostridia</taxon>
        <taxon>Eubacteriales</taxon>
        <taxon>Gemmiger</taxon>
    </lineage>
</organism>
<keyword evidence="8" id="KW-0378">Hydrolase</keyword>
<feature type="domain" description="Peptidase S11 D-Ala-D-Ala carboxypeptidase A C-terminal" evidence="17">
    <location>
        <begin position="293"/>
        <end position="386"/>
    </location>
</feature>
<comment type="pathway">
    <text evidence="2">Cell wall biogenesis; peptidoglycan biosynthesis.</text>
</comment>
<accession>A0A9D2J9X8</accession>
<dbReference type="GO" id="GO:0071555">
    <property type="term" value="P:cell wall organization"/>
    <property type="evidence" value="ECO:0007669"/>
    <property type="project" value="UniProtKB-KW"/>
</dbReference>
<reference evidence="18" key="1">
    <citation type="journal article" date="2021" name="PeerJ">
        <title>Extensive microbial diversity within the chicken gut microbiome revealed by metagenomics and culture.</title>
        <authorList>
            <person name="Gilroy R."/>
            <person name="Ravi A."/>
            <person name="Getino M."/>
            <person name="Pursley I."/>
            <person name="Horton D.L."/>
            <person name="Alikhan N.F."/>
            <person name="Baker D."/>
            <person name="Gharbi K."/>
            <person name="Hall N."/>
            <person name="Watson M."/>
            <person name="Adriaenssens E.M."/>
            <person name="Foster-Nyarko E."/>
            <person name="Jarju S."/>
            <person name="Secka A."/>
            <person name="Antonio M."/>
            <person name="Oren A."/>
            <person name="Chaudhuri R.R."/>
            <person name="La Ragione R."/>
            <person name="Hildebrand F."/>
            <person name="Pallen M.J."/>
        </authorList>
    </citation>
    <scope>NUCLEOTIDE SEQUENCE</scope>
    <source>
        <strain evidence="18">ChiSxjej1B13-11774</strain>
    </source>
</reference>
<feature type="binding site" evidence="14">
    <location>
        <position position="246"/>
    </location>
    <ligand>
        <name>substrate</name>
    </ligand>
</feature>
<evidence type="ECO:0000313" key="19">
    <source>
        <dbReference type="Proteomes" id="UP000824048"/>
    </source>
</evidence>
<feature type="signal peptide" evidence="16">
    <location>
        <begin position="1"/>
        <end position="26"/>
    </location>
</feature>
<evidence type="ECO:0000256" key="6">
    <source>
        <dbReference type="ARBA" id="ARBA00022670"/>
    </source>
</evidence>
<keyword evidence="6" id="KW-0645">Protease</keyword>
<feature type="active site" description="Acyl-ester intermediate" evidence="13">
    <location>
        <position position="82"/>
    </location>
</feature>
<comment type="catalytic activity">
    <reaction evidence="12">
        <text>Preferential cleavage: (Ac)2-L-Lys-D-Ala-|-D-Ala. Also transpeptidation of peptidyl-alanyl moieties that are N-acyl substituents of D-alanine.</text>
        <dbReference type="EC" id="3.4.16.4"/>
    </reaction>
</comment>
<comment type="caution">
    <text evidence="18">The sequence shown here is derived from an EMBL/GenBank/DDBJ whole genome shotgun (WGS) entry which is preliminary data.</text>
</comment>
<dbReference type="InterPro" id="IPR001967">
    <property type="entry name" value="Peptidase_S11_N"/>
</dbReference>
<feature type="chain" id="PRO_5039154235" description="serine-type D-Ala-D-Ala carboxypeptidase" evidence="16">
    <location>
        <begin position="27"/>
        <end position="405"/>
    </location>
</feature>
<dbReference type="Gene3D" id="3.40.710.10">
    <property type="entry name" value="DD-peptidase/beta-lactamase superfamily"/>
    <property type="match status" value="1"/>
</dbReference>
<dbReference type="InterPro" id="IPR012907">
    <property type="entry name" value="Peptidase_S11_C"/>
</dbReference>
<dbReference type="GO" id="GO:0009002">
    <property type="term" value="F:serine-type D-Ala-D-Ala carboxypeptidase activity"/>
    <property type="evidence" value="ECO:0007669"/>
    <property type="project" value="UniProtKB-EC"/>
</dbReference>
<dbReference type="InterPro" id="IPR018044">
    <property type="entry name" value="Peptidase_S11"/>
</dbReference>
<evidence type="ECO:0000256" key="16">
    <source>
        <dbReference type="SAM" id="SignalP"/>
    </source>
</evidence>
<dbReference type="InterPro" id="IPR012338">
    <property type="entry name" value="Beta-lactam/transpept-like"/>
</dbReference>
<dbReference type="Pfam" id="PF00768">
    <property type="entry name" value="Peptidase_S11"/>
    <property type="match status" value="1"/>
</dbReference>
<sequence length="405" mass="43235">MKKRAVTIVLCLALVLFSLLRTYAEAEVPAADPAEVQDAPQGIVAAGVNNFDLPCAAAILIDEDSGTVLYEKNADEQRPIASITKVMTLLLTFQALEAGKISLDDYVPVSTHAYSMGGSQIWLEPGEQMTLNDMLKAICVSSANDAAVAVAEYVGGSEPVFVQMMNDMAAQLGMTATHFENACGLDQEGHLSSARDVATMSREMLLNHTEVRDYCSVWTDTLRQGATQLVNTNKLLKSYTGITGLKTGTTSKAGVCISASAERDGLRLIAVVLGAASGKERFEAATTLLDYGFANYKNVTAELPSDAPQTLAVHRGTQDAVALQYDAPQKCLMPKDEADTLQVTVELPEMVEAPVTEGMQVGTVRLANGERELQTFSITAAQNVDALSFGYCFGLLVQSLVLCDG</sequence>
<evidence type="ECO:0000256" key="11">
    <source>
        <dbReference type="ARBA" id="ARBA00023316"/>
    </source>
</evidence>
<dbReference type="EC" id="3.4.16.4" evidence="4"/>
<evidence type="ECO:0000313" key="18">
    <source>
        <dbReference type="EMBL" id="HIZ41034.1"/>
    </source>
</evidence>
<keyword evidence="11" id="KW-0961">Cell wall biogenesis/degradation</keyword>
<evidence type="ECO:0000256" key="7">
    <source>
        <dbReference type="ARBA" id="ARBA00022729"/>
    </source>
</evidence>
<keyword evidence="5 18" id="KW-0121">Carboxypeptidase</keyword>
<dbReference type="GO" id="GO:0008360">
    <property type="term" value="P:regulation of cell shape"/>
    <property type="evidence" value="ECO:0007669"/>
    <property type="project" value="UniProtKB-KW"/>
</dbReference>
<reference evidence="18" key="2">
    <citation type="submission" date="2021-04" db="EMBL/GenBank/DDBJ databases">
        <authorList>
            <person name="Gilroy R."/>
        </authorList>
    </citation>
    <scope>NUCLEOTIDE SEQUENCE</scope>
    <source>
        <strain evidence="18">ChiSxjej1B13-11774</strain>
    </source>
</reference>
<evidence type="ECO:0000256" key="5">
    <source>
        <dbReference type="ARBA" id="ARBA00022645"/>
    </source>
</evidence>
<dbReference type="PANTHER" id="PTHR21581:SF6">
    <property type="entry name" value="TRAFFICKING PROTEIN PARTICLE COMPLEX SUBUNIT 12"/>
    <property type="match status" value="1"/>
</dbReference>
<dbReference type="Pfam" id="PF07943">
    <property type="entry name" value="PBP5_C"/>
    <property type="match status" value="1"/>
</dbReference>
<evidence type="ECO:0000256" key="3">
    <source>
        <dbReference type="ARBA" id="ARBA00007164"/>
    </source>
</evidence>
<dbReference type="SUPFAM" id="SSF69189">
    <property type="entry name" value="Penicillin-binding protein associated domain"/>
    <property type="match status" value="1"/>
</dbReference>
<dbReference type="Proteomes" id="UP000824048">
    <property type="component" value="Unassembled WGS sequence"/>
</dbReference>
<keyword evidence="7 16" id="KW-0732">Signal</keyword>
<evidence type="ECO:0000256" key="1">
    <source>
        <dbReference type="ARBA" id="ARBA00003217"/>
    </source>
</evidence>
<evidence type="ECO:0000259" key="17">
    <source>
        <dbReference type="SMART" id="SM00936"/>
    </source>
</evidence>